<feature type="non-terminal residue" evidence="1">
    <location>
        <position position="1"/>
    </location>
</feature>
<organism evidence="1">
    <name type="scientific">marine sediment metagenome</name>
    <dbReference type="NCBI Taxonomy" id="412755"/>
    <lineage>
        <taxon>unclassified sequences</taxon>
        <taxon>metagenomes</taxon>
        <taxon>ecological metagenomes</taxon>
    </lineage>
</organism>
<evidence type="ECO:0008006" key="2">
    <source>
        <dbReference type="Google" id="ProtNLM"/>
    </source>
</evidence>
<sequence length="70" mass="7502">LKTSFNLHPIPADIEERVPCQQILGIYRSPDNPSLVAVDKINGGKADALNAGINVSRYPVICAIDADSLI</sequence>
<protein>
    <recommendedName>
        <fullName evidence="2">Glycosyltransferase 2-like domain-containing protein</fullName>
    </recommendedName>
</protein>
<dbReference type="AlphaFoldDB" id="X0TI66"/>
<feature type="non-terminal residue" evidence="1">
    <location>
        <position position="70"/>
    </location>
</feature>
<name>X0TI66_9ZZZZ</name>
<accession>X0TI66</accession>
<evidence type="ECO:0000313" key="1">
    <source>
        <dbReference type="EMBL" id="GAF92924.1"/>
    </source>
</evidence>
<dbReference type="InterPro" id="IPR029044">
    <property type="entry name" value="Nucleotide-diphossugar_trans"/>
</dbReference>
<reference evidence="1" key="1">
    <citation type="journal article" date="2014" name="Front. Microbiol.">
        <title>High frequency of phylogenetically diverse reductive dehalogenase-homologous genes in deep subseafloor sedimentary metagenomes.</title>
        <authorList>
            <person name="Kawai M."/>
            <person name="Futagami T."/>
            <person name="Toyoda A."/>
            <person name="Takaki Y."/>
            <person name="Nishi S."/>
            <person name="Hori S."/>
            <person name="Arai W."/>
            <person name="Tsubouchi T."/>
            <person name="Morono Y."/>
            <person name="Uchiyama I."/>
            <person name="Ito T."/>
            <person name="Fujiyama A."/>
            <person name="Inagaki F."/>
            <person name="Takami H."/>
        </authorList>
    </citation>
    <scope>NUCLEOTIDE SEQUENCE</scope>
    <source>
        <strain evidence="1">Expedition CK06-06</strain>
    </source>
</reference>
<comment type="caution">
    <text evidence="1">The sequence shown here is derived from an EMBL/GenBank/DDBJ whole genome shotgun (WGS) entry which is preliminary data.</text>
</comment>
<dbReference type="EMBL" id="BARS01014391">
    <property type="protein sequence ID" value="GAF92924.1"/>
    <property type="molecule type" value="Genomic_DNA"/>
</dbReference>
<gene>
    <name evidence="1" type="ORF">S01H1_24300</name>
</gene>
<dbReference type="Gene3D" id="3.90.550.10">
    <property type="entry name" value="Spore Coat Polysaccharide Biosynthesis Protein SpsA, Chain A"/>
    <property type="match status" value="1"/>
</dbReference>
<proteinExistence type="predicted"/>